<dbReference type="Gene3D" id="3.30.40.190">
    <property type="match status" value="1"/>
</dbReference>
<evidence type="ECO:0000256" key="1">
    <source>
        <dbReference type="SAM" id="MobiDB-lite"/>
    </source>
</evidence>
<dbReference type="EMBL" id="MLJW01001902">
    <property type="protein sequence ID" value="OIQ76314.1"/>
    <property type="molecule type" value="Genomic_DNA"/>
</dbReference>
<feature type="compositionally biased region" description="Low complexity" evidence="1">
    <location>
        <begin position="222"/>
        <end position="239"/>
    </location>
</feature>
<feature type="compositionally biased region" description="Basic residues" evidence="1">
    <location>
        <begin position="212"/>
        <end position="221"/>
    </location>
</feature>
<dbReference type="GO" id="GO:0006355">
    <property type="term" value="P:regulation of DNA-templated transcription"/>
    <property type="evidence" value="ECO:0007669"/>
    <property type="project" value="InterPro"/>
</dbReference>
<gene>
    <name evidence="2" type="ORF">GALL_420060</name>
</gene>
<name>A0A1J5PZ18_9ZZZZ</name>
<accession>A0A1J5PZ18</accession>
<dbReference type="Pfam" id="PF06147">
    <property type="entry name" value="DUF968"/>
    <property type="match status" value="1"/>
</dbReference>
<dbReference type="InterPro" id="IPR010373">
    <property type="entry name" value="DUF968"/>
</dbReference>
<evidence type="ECO:0000313" key="2">
    <source>
        <dbReference type="EMBL" id="OIQ76314.1"/>
    </source>
</evidence>
<comment type="caution">
    <text evidence="2">The sequence shown here is derived from an EMBL/GenBank/DDBJ whole genome shotgun (WGS) entry which is preliminary data.</text>
</comment>
<dbReference type="InterPro" id="IPR007499">
    <property type="entry name" value="ERF_bacteria_virus"/>
</dbReference>
<dbReference type="Pfam" id="PF04404">
    <property type="entry name" value="ERF"/>
    <property type="match status" value="1"/>
</dbReference>
<dbReference type="InterPro" id="IPR000637">
    <property type="entry name" value="HMGI/Y_DNA-bd_CS"/>
</dbReference>
<proteinExistence type="predicted"/>
<sequence>MGSQQIAIAQTTDIDRASGTVNLTTLLLHTSGEWISSDWPVCQLSETSAPRRMGAALTYARRYALFTMVGIAGEDDLDAPDIANDQSKGRTAEAGVAPSSRHEPPSARASQSRNPPVREKLSVEDSAAARAKLILKIQTLPEDELQSRAIGILKAKNRLSAEDAKQVEEAFAARIALQDASPEALLAEAPESAPTDPSPPQPLTASTDAVKRPRGRPRKVKAPIAAVEAPPIPPVSAIADHPTPPPTDRPADYSPGKIDKSQLTFGEPRRLRDKAHLKFVASHPCLICGRSPADAHHLRFTQPRAMGLKVSDEFTVPLCRIHHRDVHSFGDEVAWWERRAIDPLATSRMLWISTRRIG</sequence>
<dbReference type="AlphaFoldDB" id="A0A1J5PZ18"/>
<feature type="region of interest" description="Disordered" evidence="1">
    <location>
        <begin position="80"/>
        <end position="123"/>
    </location>
</feature>
<organism evidence="2">
    <name type="scientific">mine drainage metagenome</name>
    <dbReference type="NCBI Taxonomy" id="410659"/>
    <lineage>
        <taxon>unclassified sequences</taxon>
        <taxon>metagenomes</taxon>
        <taxon>ecological metagenomes</taxon>
    </lineage>
</organism>
<protein>
    <submittedName>
        <fullName evidence="2">ERF superfamily protein</fullName>
    </submittedName>
</protein>
<feature type="region of interest" description="Disordered" evidence="1">
    <location>
        <begin position="187"/>
        <end position="261"/>
    </location>
</feature>
<reference evidence="2" key="1">
    <citation type="submission" date="2016-10" db="EMBL/GenBank/DDBJ databases">
        <title>Sequence of Gallionella enrichment culture.</title>
        <authorList>
            <person name="Poehlein A."/>
            <person name="Muehling M."/>
            <person name="Daniel R."/>
        </authorList>
    </citation>
    <scope>NUCLEOTIDE SEQUENCE</scope>
</reference>
<dbReference type="PROSITE" id="PS00354">
    <property type="entry name" value="HMGI_Y"/>
    <property type="match status" value="1"/>
</dbReference>